<dbReference type="GO" id="GO:0046872">
    <property type="term" value="F:metal ion binding"/>
    <property type="evidence" value="ECO:0007669"/>
    <property type="project" value="UniProtKB-UniRule"/>
</dbReference>
<dbReference type="EMBL" id="CP029211">
    <property type="protein sequence ID" value="AWI55504.1"/>
    <property type="molecule type" value="Genomic_DNA"/>
</dbReference>
<evidence type="ECO:0000256" key="6">
    <source>
        <dbReference type="ARBA" id="ARBA00022827"/>
    </source>
</evidence>
<evidence type="ECO:0000256" key="4">
    <source>
        <dbReference type="ARBA" id="ARBA00022679"/>
    </source>
</evidence>
<dbReference type="GO" id="GO:0016740">
    <property type="term" value="F:transferase activity"/>
    <property type="evidence" value="ECO:0007669"/>
    <property type="project" value="UniProtKB-UniRule"/>
</dbReference>
<keyword evidence="13" id="KW-1185">Reference proteome</keyword>
<evidence type="ECO:0000256" key="8">
    <source>
        <dbReference type="ARBA" id="ARBA00031306"/>
    </source>
</evidence>
<comment type="similarity">
    <text evidence="10">Belongs to the ApbE family.</text>
</comment>
<dbReference type="RefSeq" id="WP_109038614.1">
    <property type="nucleotide sequence ID" value="NZ_CP029211.1"/>
</dbReference>
<reference evidence="12 13" key="1">
    <citation type="submission" date="2018-05" db="EMBL/GenBank/DDBJ databases">
        <title>complete genome sequence of Aquabacterium olei NBRC 110486.</title>
        <authorList>
            <person name="Tang B."/>
            <person name="Chang J."/>
            <person name="Zhang L."/>
            <person name="Yang H."/>
        </authorList>
    </citation>
    <scope>NUCLEOTIDE SEQUENCE [LARGE SCALE GENOMIC DNA]</scope>
    <source>
        <strain evidence="12 13">NBRC 110486</strain>
        <plasmid evidence="13">Plasmid ptb101</plasmid>
    </source>
</reference>
<dbReference type="Pfam" id="PF02424">
    <property type="entry name" value="ApbE"/>
    <property type="match status" value="1"/>
</dbReference>
<evidence type="ECO:0000256" key="3">
    <source>
        <dbReference type="ARBA" id="ARBA00022630"/>
    </source>
</evidence>
<geneLocation type="plasmid" evidence="13">
    <name>ptb101</name>
</geneLocation>
<evidence type="ECO:0000313" key="13">
    <source>
        <dbReference type="Proteomes" id="UP000244892"/>
    </source>
</evidence>
<dbReference type="InterPro" id="IPR024932">
    <property type="entry name" value="ApbE"/>
</dbReference>
<dbReference type="Proteomes" id="UP000244892">
    <property type="component" value="Plasmid pTB101"/>
</dbReference>
<dbReference type="PANTHER" id="PTHR30040:SF2">
    <property type="entry name" value="FAD:PROTEIN FMN TRANSFERASE"/>
    <property type="match status" value="1"/>
</dbReference>
<evidence type="ECO:0000256" key="11">
    <source>
        <dbReference type="PIRSR" id="PIRSR006268-2"/>
    </source>
</evidence>
<dbReference type="SUPFAM" id="SSF143631">
    <property type="entry name" value="ApbE-like"/>
    <property type="match status" value="1"/>
</dbReference>
<dbReference type="PIRSF" id="PIRSF006268">
    <property type="entry name" value="ApbE"/>
    <property type="match status" value="1"/>
</dbReference>
<dbReference type="AlphaFoldDB" id="A0A2U8FYL5"/>
<keyword evidence="7 10" id="KW-0460">Magnesium</keyword>
<evidence type="ECO:0000256" key="5">
    <source>
        <dbReference type="ARBA" id="ARBA00022723"/>
    </source>
</evidence>
<evidence type="ECO:0000256" key="9">
    <source>
        <dbReference type="ARBA" id="ARBA00048540"/>
    </source>
</evidence>
<keyword evidence="3 10" id="KW-0285">Flavoprotein</keyword>
<dbReference type="PANTHER" id="PTHR30040">
    <property type="entry name" value="THIAMINE BIOSYNTHESIS LIPOPROTEIN APBE"/>
    <property type="match status" value="1"/>
</dbReference>
<name>A0A2U8FYL5_9BURK</name>
<organism evidence="12 13">
    <name type="scientific">Aquabacterium olei</name>
    <dbReference type="NCBI Taxonomy" id="1296669"/>
    <lineage>
        <taxon>Bacteria</taxon>
        <taxon>Pseudomonadati</taxon>
        <taxon>Pseudomonadota</taxon>
        <taxon>Betaproteobacteria</taxon>
        <taxon>Burkholderiales</taxon>
        <taxon>Aquabacterium</taxon>
    </lineage>
</organism>
<evidence type="ECO:0000256" key="2">
    <source>
        <dbReference type="ARBA" id="ARBA00016337"/>
    </source>
</evidence>
<dbReference type="EC" id="2.7.1.180" evidence="1 10"/>
<feature type="binding site" evidence="11">
    <location>
        <position position="287"/>
    </location>
    <ligand>
        <name>Mg(2+)</name>
        <dbReference type="ChEBI" id="CHEBI:18420"/>
    </ligand>
</feature>
<evidence type="ECO:0000256" key="1">
    <source>
        <dbReference type="ARBA" id="ARBA00011955"/>
    </source>
</evidence>
<feature type="binding site" evidence="11">
    <location>
        <position position="177"/>
    </location>
    <ligand>
        <name>Mg(2+)</name>
        <dbReference type="ChEBI" id="CHEBI:18420"/>
    </ligand>
</feature>
<comment type="cofactor">
    <cofactor evidence="11">
        <name>Mg(2+)</name>
        <dbReference type="ChEBI" id="CHEBI:18420"/>
    </cofactor>
    <cofactor evidence="11">
        <name>Mn(2+)</name>
        <dbReference type="ChEBI" id="CHEBI:29035"/>
    </cofactor>
    <text evidence="11">Magnesium. Can also use manganese.</text>
</comment>
<sequence>MNTTRRRLCQAMGLGTLWALGTGHTAPATTELVWRERRLQGFGTTLTLKAAHSDIGALADALDESVALLQHLDQILSLFREDSAVRQLNDKGELKKPPAELVKVLEVAQSISARCDGKFDVTVQPLWDAFEGARRRGGVPDERRLAAARALVGWRNMQVEPERIRFSQKGMGITLNGIAQGHAADRVKALLQSYGVQHALIDTGEWLPVGRSVRQVPWVLGVADPRDESRFITRLVADGRALATSADSTTTFTADFRNHHIFDPRTGRSPLGLSGVTVAAPSGALADALTKVFFVAGPDQVDTLARQWGVDVLWVDKQGNRGVTAGLREI</sequence>
<keyword evidence="6 10" id="KW-0274">FAD</keyword>
<accession>A0A2U8FYL5</accession>
<proteinExistence type="inferred from homology"/>
<evidence type="ECO:0000256" key="10">
    <source>
        <dbReference type="PIRNR" id="PIRNR006268"/>
    </source>
</evidence>
<dbReference type="KEGG" id="aon:DEH84_18130"/>
<protein>
    <recommendedName>
        <fullName evidence="2 10">FAD:protein FMN transferase</fullName>
        <ecNumber evidence="1 10">2.7.1.180</ecNumber>
    </recommendedName>
    <alternativeName>
        <fullName evidence="8 10">Flavin transferase</fullName>
    </alternativeName>
</protein>
<comment type="catalytic activity">
    <reaction evidence="9 10">
        <text>L-threonyl-[protein] + FAD = FMN-L-threonyl-[protein] + AMP + H(+)</text>
        <dbReference type="Rhea" id="RHEA:36847"/>
        <dbReference type="Rhea" id="RHEA-COMP:11060"/>
        <dbReference type="Rhea" id="RHEA-COMP:11061"/>
        <dbReference type="ChEBI" id="CHEBI:15378"/>
        <dbReference type="ChEBI" id="CHEBI:30013"/>
        <dbReference type="ChEBI" id="CHEBI:57692"/>
        <dbReference type="ChEBI" id="CHEBI:74257"/>
        <dbReference type="ChEBI" id="CHEBI:456215"/>
        <dbReference type="EC" id="2.7.1.180"/>
    </reaction>
</comment>
<gene>
    <name evidence="12" type="ORF">DEH84_18130</name>
</gene>
<keyword evidence="5 10" id="KW-0479">Metal-binding</keyword>
<evidence type="ECO:0000256" key="7">
    <source>
        <dbReference type="ARBA" id="ARBA00022842"/>
    </source>
</evidence>
<dbReference type="InterPro" id="IPR003374">
    <property type="entry name" value="ApbE-like_sf"/>
</dbReference>
<dbReference type="OrthoDB" id="9778595at2"/>
<keyword evidence="12" id="KW-0614">Plasmid</keyword>
<dbReference type="Gene3D" id="3.10.520.10">
    <property type="entry name" value="ApbE-like domains"/>
    <property type="match status" value="1"/>
</dbReference>
<evidence type="ECO:0000313" key="12">
    <source>
        <dbReference type="EMBL" id="AWI55504.1"/>
    </source>
</evidence>
<keyword evidence="4 10" id="KW-0808">Transferase</keyword>